<dbReference type="Proteomes" id="UP000265520">
    <property type="component" value="Unassembled WGS sequence"/>
</dbReference>
<feature type="non-terminal residue" evidence="1">
    <location>
        <position position="156"/>
    </location>
</feature>
<accession>A0A392NQ60</accession>
<reference evidence="1 2" key="1">
    <citation type="journal article" date="2018" name="Front. Plant Sci.">
        <title>Red Clover (Trifolium pratense) and Zigzag Clover (T. medium) - A Picture of Genomic Similarities and Differences.</title>
        <authorList>
            <person name="Dluhosova J."/>
            <person name="Istvanek J."/>
            <person name="Nedelnik J."/>
            <person name="Repkova J."/>
        </authorList>
    </citation>
    <scope>NUCLEOTIDE SEQUENCE [LARGE SCALE GENOMIC DNA]</scope>
    <source>
        <strain evidence="2">cv. 10/8</strain>
        <tissue evidence="1">Leaf</tissue>
    </source>
</reference>
<sequence>MQKIMAIPPPMREDGADMRIWPGDKPGRFSVSSAYSMLQGHHEMIYLIQYGSVSGDLMYRSEFVAFNLKATVTVADSVEWTVVWATSCYYLWRWRNRLKFDANFVRPLHTHIEIMKYVDYYYKAKPTSDVALKGSRRRVDVRWKAPQRDWICLNTD</sequence>
<organism evidence="1 2">
    <name type="scientific">Trifolium medium</name>
    <dbReference type="NCBI Taxonomy" id="97028"/>
    <lineage>
        <taxon>Eukaryota</taxon>
        <taxon>Viridiplantae</taxon>
        <taxon>Streptophyta</taxon>
        <taxon>Embryophyta</taxon>
        <taxon>Tracheophyta</taxon>
        <taxon>Spermatophyta</taxon>
        <taxon>Magnoliopsida</taxon>
        <taxon>eudicotyledons</taxon>
        <taxon>Gunneridae</taxon>
        <taxon>Pentapetalae</taxon>
        <taxon>rosids</taxon>
        <taxon>fabids</taxon>
        <taxon>Fabales</taxon>
        <taxon>Fabaceae</taxon>
        <taxon>Papilionoideae</taxon>
        <taxon>50 kb inversion clade</taxon>
        <taxon>NPAAA clade</taxon>
        <taxon>Hologalegina</taxon>
        <taxon>IRL clade</taxon>
        <taxon>Trifolieae</taxon>
        <taxon>Trifolium</taxon>
    </lineage>
</organism>
<keyword evidence="2" id="KW-1185">Reference proteome</keyword>
<dbReference type="EMBL" id="LXQA010047868">
    <property type="protein sequence ID" value="MCI02018.1"/>
    <property type="molecule type" value="Genomic_DNA"/>
</dbReference>
<evidence type="ECO:0000313" key="1">
    <source>
        <dbReference type="EMBL" id="MCI02018.1"/>
    </source>
</evidence>
<proteinExistence type="predicted"/>
<name>A0A392NQ60_9FABA</name>
<evidence type="ECO:0000313" key="2">
    <source>
        <dbReference type="Proteomes" id="UP000265520"/>
    </source>
</evidence>
<comment type="caution">
    <text evidence="1">The sequence shown here is derived from an EMBL/GenBank/DDBJ whole genome shotgun (WGS) entry which is preliminary data.</text>
</comment>
<protein>
    <submittedName>
        <fullName evidence="1">Ribonuclease H</fullName>
    </submittedName>
</protein>
<dbReference type="AlphaFoldDB" id="A0A392NQ60"/>